<dbReference type="EMBL" id="JBBNFP010000091">
    <property type="protein sequence ID" value="MEQ2487831.1"/>
    <property type="molecule type" value="Genomic_DNA"/>
</dbReference>
<evidence type="ECO:0000313" key="3">
    <source>
        <dbReference type="EMBL" id="MEQ2487831.1"/>
    </source>
</evidence>
<dbReference type="InterPro" id="IPR010992">
    <property type="entry name" value="IHF-like_DNA-bd_dom_sf"/>
</dbReference>
<dbReference type="NCBIfam" id="TIGR01201">
    <property type="entry name" value="HU_rel"/>
    <property type="match status" value="1"/>
</dbReference>
<protein>
    <submittedName>
        <fullName evidence="3">HU family DNA-binding protein</fullName>
    </submittedName>
</protein>
<evidence type="ECO:0000256" key="1">
    <source>
        <dbReference type="ARBA" id="ARBA00023125"/>
    </source>
</evidence>
<organism evidence="3 4">
    <name type="scientific">Hallella faecis</name>
    <dbReference type="NCBI Taxonomy" id="2841596"/>
    <lineage>
        <taxon>Bacteria</taxon>
        <taxon>Pseudomonadati</taxon>
        <taxon>Bacteroidota</taxon>
        <taxon>Bacteroidia</taxon>
        <taxon>Bacteroidales</taxon>
        <taxon>Prevotellaceae</taxon>
        <taxon>Hallella</taxon>
    </lineage>
</organism>
<comment type="caution">
    <text evidence="3">The sequence shown here is derived from an EMBL/GenBank/DDBJ whole genome shotgun (WGS) entry which is preliminary data.</text>
</comment>
<name>A0ABV1FTT6_9BACT</name>
<sequence length="145" mass="15978">MSIKFKPTQIAMPQSPNYGKWYAKMVPTGTITSKQLAEEVSHASTVTQSDMLAVLWSIAEVIRRHLLNSEIVHVDGLGSLRVGFRARAKDSPDDVVADDIHGLRIVMTPERTFQQTGVSHKQGRTGHYTGELIRGVELANINAPT</sequence>
<proteinExistence type="predicted"/>
<feature type="domain" description="HU" evidence="2">
    <location>
        <begin position="1"/>
        <end position="116"/>
    </location>
</feature>
<dbReference type="SUPFAM" id="SSF47729">
    <property type="entry name" value="IHF-like DNA-binding proteins"/>
    <property type="match status" value="1"/>
</dbReference>
<dbReference type="RefSeq" id="WP_215760916.1">
    <property type="nucleotide sequence ID" value="NZ_JAHKBE010000096.1"/>
</dbReference>
<keyword evidence="4" id="KW-1185">Reference proteome</keyword>
<dbReference type="Proteomes" id="UP001487296">
    <property type="component" value="Unassembled WGS sequence"/>
</dbReference>
<gene>
    <name evidence="3" type="ORF">AAAT34_12385</name>
</gene>
<dbReference type="GO" id="GO:0003677">
    <property type="term" value="F:DNA binding"/>
    <property type="evidence" value="ECO:0007669"/>
    <property type="project" value="UniProtKB-KW"/>
</dbReference>
<accession>A0ABV1FTT6</accession>
<dbReference type="Gene3D" id="4.10.520.10">
    <property type="entry name" value="IHF-like DNA-binding proteins"/>
    <property type="match status" value="1"/>
</dbReference>
<evidence type="ECO:0000259" key="2">
    <source>
        <dbReference type="Pfam" id="PF18291"/>
    </source>
</evidence>
<dbReference type="Pfam" id="PF18291">
    <property type="entry name" value="HU-HIG"/>
    <property type="match status" value="1"/>
</dbReference>
<keyword evidence="1 3" id="KW-0238">DNA-binding</keyword>
<dbReference type="InterPro" id="IPR005902">
    <property type="entry name" value="HU_DNA-bd_put"/>
</dbReference>
<reference evidence="3 4" key="1">
    <citation type="submission" date="2024-04" db="EMBL/GenBank/DDBJ databases">
        <title>Human intestinal bacterial collection.</title>
        <authorList>
            <person name="Pauvert C."/>
            <person name="Hitch T.C.A."/>
            <person name="Clavel T."/>
        </authorList>
    </citation>
    <scope>NUCLEOTIDE SEQUENCE [LARGE SCALE GENOMIC DNA]</scope>
    <source>
        <strain evidence="3 4">CLA-AA-H145</strain>
    </source>
</reference>
<evidence type="ECO:0000313" key="4">
    <source>
        <dbReference type="Proteomes" id="UP001487296"/>
    </source>
</evidence>
<dbReference type="InterPro" id="IPR041607">
    <property type="entry name" value="HU-HIG"/>
</dbReference>
<feature type="non-terminal residue" evidence="3">
    <location>
        <position position="145"/>
    </location>
</feature>